<evidence type="ECO:0000256" key="9">
    <source>
        <dbReference type="SAM" id="Phobius"/>
    </source>
</evidence>
<dbReference type="PROSITE" id="PS50110">
    <property type="entry name" value="RESPONSE_REGULATORY"/>
    <property type="match status" value="1"/>
</dbReference>
<dbReference type="SUPFAM" id="SSF47384">
    <property type="entry name" value="Homodimeric domain of signal transducing histidine kinase"/>
    <property type="match status" value="1"/>
</dbReference>
<evidence type="ECO:0000256" key="8">
    <source>
        <dbReference type="SAM" id="MobiDB-lite"/>
    </source>
</evidence>
<feature type="domain" description="Response regulatory" evidence="11">
    <location>
        <begin position="635"/>
        <end position="757"/>
    </location>
</feature>
<accession>A0A7W6J2X1</accession>
<dbReference type="InterPro" id="IPR004358">
    <property type="entry name" value="Sig_transdc_His_kin-like_C"/>
</dbReference>
<keyword evidence="9" id="KW-0812">Transmembrane</keyword>
<dbReference type="Gene3D" id="3.30.565.10">
    <property type="entry name" value="Histidine kinase-like ATPase, C-terminal domain"/>
    <property type="match status" value="1"/>
</dbReference>
<dbReference type="InterPro" id="IPR011006">
    <property type="entry name" value="CheY-like_superfamily"/>
</dbReference>
<dbReference type="FunFam" id="3.30.565.10:FF:000010">
    <property type="entry name" value="Sensor histidine kinase RcsC"/>
    <property type="match status" value="1"/>
</dbReference>
<comment type="catalytic activity">
    <reaction evidence="1">
        <text>ATP + protein L-histidine = ADP + protein N-phospho-L-histidine.</text>
        <dbReference type="EC" id="2.7.13.3"/>
    </reaction>
</comment>
<dbReference type="Gene3D" id="3.40.50.2300">
    <property type="match status" value="1"/>
</dbReference>
<dbReference type="SUPFAM" id="SSF52172">
    <property type="entry name" value="CheY-like"/>
    <property type="match status" value="1"/>
</dbReference>
<feature type="transmembrane region" description="Helical" evidence="9">
    <location>
        <begin position="58"/>
        <end position="77"/>
    </location>
</feature>
<feature type="modified residue" description="4-aspartylphosphate" evidence="7">
    <location>
        <position position="687"/>
    </location>
</feature>
<dbReference type="CDD" id="cd16922">
    <property type="entry name" value="HATPase_EvgS-ArcB-TorS-like"/>
    <property type="match status" value="1"/>
</dbReference>
<feature type="region of interest" description="Disordered" evidence="8">
    <location>
        <begin position="612"/>
        <end position="633"/>
    </location>
</feature>
<gene>
    <name evidence="12" type="ORF">GGR23_000971</name>
</gene>
<evidence type="ECO:0000256" key="2">
    <source>
        <dbReference type="ARBA" id="ARBA00012438"/>
    </source>
</evidence>
<proteinExistence type="predicted"/>
<dbReference type="AlphaFoldDB" id="A0A7W6J2X1"/>
<evidence type="ECO:0000259" key="10">
    <source>
        <dbReference type="PROSITE" id="PS50109"/>
    </source>
</evidence>
<keyword evidence="4" id="KW-0808">Transferase</keyword>
<keyword evidence="3 7" id="KW-0597">Phosphoprotein</keyword>
<dbReference type="RefSeq" id="WP_183365000.1">
    <property type="nucleotide sequence ID" value="NZ_JACIEZ010000002.1"/>
</dbReference>
<dbReference type="SUPFAM" id="SSF55874">
    <property type="entry name" value="ATPase domain of HSP90 chaperone/DNA topoisomerase II/histidine kinase"/>
    <property type="match status" value="1"/>
</dbReference>
<dbReference type="GO" id="GO:0005886">
    <property type="term" value="C:plasma membrane"/>
    <property type="evidence" value="ECO:0007669"/>
    <property type="project" value="TreeGrafter"/>
</dbReference>
<evidence type="ECO:0000259" key="11">
    <source>
        <dbReference type="PROSITE" id="PS50110"/>
    </source>
</evidence>
<dbReference type="PROSITE" id="PS50109">
    <property type="entry name" value="HIS_KIN"/>
    <property type="match status" value="1"/>
</dbReference>
<dbReference type="InterPro" id="IPR003661">
    <property type="entry name" value="HisK_dim/P_dom"/>
</dbReference>
<dbReference type="Pfam" id="PF00512">
    <property type="entry name" value="HisKA"/>
    <property type="match status" value="1"/>
</dbReference>
<evidence type="ECO:0000313" key="13">
    <source>
        <dbReference type="Proteomes" id="UP000528286"/>
    </source>
</evidence>
<dbReference type="PRINTS" id="PR00344">
    <property type="entry name" value="BCTRLSENSOR"/>
</dbReference>
<feature type="domain" description="Histidine kinase" evidence="10">
    <location>
        <begin position="259"/>
        <end position="474"/>
    </location>
</feature>
<evidence type="ECO:0000256" key="3">
    <source>
        <dbReference type="ARBA" id="ARBA00022553"/>
    </source>
</evidence>
<sequence>MSDLQQLRKRLSAAFEVPDHRSKAPHDTLRDPFSLLHDAEEPEPQIRESEAEADPASLSLWMAGAGLLLAAGVLSFGTLETHVAFALAFFAMALLFAVYHIAERLRRSRHVHAVKQIAEAAADREWAAEERKALVSSIHESFGDLAVVRDLKGTIRVANRIFSEVTGEMEPAGSRCEELGFRFEPGSRPGRLVARIATPAGERIFAWGDTIIRHPDTGELLTESVARDITEETRSTADADAARRKAEQVSAAKSRLLATVAHDIRTPLTGLLGMADLLERSKLGPDQRNYVAGLRQSGQVLAYLVEDLLDFATMEAGRFELRPVPESPRNLIEGIVEMLAPRAHFKGLEIASFVAPDVPEYLELDPGRLRQVLFNVVGNAVKFTRRGGVSVSAEIERDDLVIRVGDTGPGMTAAEKARIFEEFIQVGPSRSRSAGKGLGLSISARIVDAFGGSMTVDSEKGVGSTFTIRIPVTSDIRPETRQSRSGLVRNSVALVLVPDGPAGAAIDRTIRALGGECRLCRSGIDVLEALDKGEINGRRITDIIVDHRLEDDFIGPCSERAEKLRLRRIFLVNPEQRQARIAGPYDAWLIRPIREQSLIDVLGGRLRGLEKRGATNDNRPARLPAPTPAGNSRGRIFLGEDDPVNALMIRTALERAGFSVHHAGDFDALMDMLSGSDGWRPDAVLTDLGMPGVADRDVVAELRAQLDATGHQHVPVIVLSGESAEEIRQNALRRGADRFLTKPVPPLDLVNEINAALEGCRKRREG</sequence>
<evidence type="ECO:0000256" key="4">
    <source>
        <dbReference type="ARBA" id="ARBA00022679"/>
    </source>
</evidence>
<evidence type="ECO:0000256" key="7">
    <source>
        <dbReference type="PROSITE-ProRule" id="PRU00169"/>
    </source>
</evidence>
<feature type="transmembrane region" description="Helical" evidence="9">
    <location>
        <begin position="83"/>
        <end position="102"/>
    </location>
</feature>
<dbReference type="InterPro" id="IPR003594">
    <property type="entry name" value="HATPase_dom"/>
</dbReference>
<dbReference type="Pfam" id="PF00072">
    <property type="entry name" value="Response_reg"/>
    <property type="match status" value="1"/>
</dbReference>
<dbReference type="Proteomes" id="UP000528286">
    <property type="component" value="Unassembled WGS sequence"/>
</dbReference>
<evidence type="ECO:0000313" key="12">
    <source>
        <dbReference type="EMBL" id="MBB4063794.1"/>
    </source>
</evidence>
<dbReference type="InterPro" id="IPR001789">
    <property type="entry name" value="Sig_transdc_resp-reg_receiver"/>
</dbReference>
<dbReference type="EMBL" id="JACIEZ010000002">
    <property type="protein sequence ID" value="MBB4063794.1"/>
    <property type="molecule type" value="Genomic_DNA"/>
</dbReference>
<dbReference type="SMART" id="SM00388">
    <property type="entry name" value="HisKA"/>
    <property type="match status" value="1"/>
</dbReference>
<dbReference type="InterPro" id="IPR005467">
    <property type="entry name" value="His_kinase_dom"/>
</dbReference>
<dbReference type="PANTHER" id="PTHR43047">
    <property type="entry name" value="TWO-COMPONENT HISTIDINE PROTEIN KINASE"/>
    <property type="match status" value="1"/>
</dbReference>
<keyword evidence="6" id="KW-0902">Two-component regulatory system</keyword>
<evidence type="ECO:0000256" key="6">
    <source>
        <dbReference type="ARBA" id="ARBA00023012"/>
    </source>
</evidence>
<dbReference type="SMART" id="SM00448">
    <property type="entry name" value="REC"/>
    <property type="match status" value="1"/>
</dbReference>
<dbReference type="Gene3D" id="1.10.287.130">
    <property type="match status" value="1"/>
</dbReference>
<keyword evidence="9" id="KW-0472">Membrane</keyword>
<dbReference type="GO" id="GO:0009927">
    <property type="term" value="F:histidine phosphotransfer kinase activity"/>
    <property type="evidence" value="ECO:0007669"/>
    <property type="project" value="TreeGrafter"/>
</dbReference>
<name>A0A7W6J2X1_9HYPH</name>
<evidence type="ECO:0000256" key="1">
    <source>
        <dbReference type="ARBA" id="ARBA00000085"/>
    </source>
</evidence>
<dbReference type="SMART" id="SM00387">
    <property type="entry name" value="HATPase_c"/>
    <property type="match status" value="1"/>
</dbReference>
<dbReference type="InterPro" id="IPR036097">
    <property type="entry name" value="HisK_dim/P_sf"/>
</dbReference>
<reference evidence="12 13" key="1">
    <citation type="submission" date="2020-08" db="EMBL/GenBank/DDBJ databases">
        <title>Genomic Encyclopedia of Type Strains, Phase IV (KMG-IV): sequencing the most valuable type-strain genomes for metagenomic binning, comparative biology and taxonomic classification.</title>
        <authorList>
            <person name="Goeker M."/>
        </authorList>
    </citation>
    <scope>NUCLEOTIDE SEQUENCE [LARGE SCALE GENOMIC DNA]</scope>
    <source>
        <strain evidence="12 13">DSM 29853</strain>
    </source>
</reference>
<protein>
    <recommendedName>
        <fullName evidence="2">histidine kinase</fullName>
        <ecNumber evidence="2">2.7.13.3</ecNumber>
    </recommendedName>
</protein>
<dbReference type="PANTHER" id="PTHR43047:SF72">
    <property type="entry name" value="OSMOSENSING HISTIDINE PROTEIN KINASE SLN1"/>
    <property type="match status" value="1"/>
</dbReference>
<dbReference type="CDD" id="cd00082">
    <property type="entry name" value="HisKA"/>
    <property type="match status" value="1"/>
</dbReference>
<dbReference type="InterPro" id="IPR036890">
    <property type="entry name" value="HATPase_C_sf"/>
</dbReference>
<dbReference type="Pfam" id="PF02518">
    <property type="entry name" value="HATPase_c"/>
    <property type="match status" value="1"/>
</dbReference>
<dbReference type="GO" id="GO:0000155">
    <property type="term" value="F:phosphorelay sensor kinase activity"/>
    <property type="evidence" value="ECO:0007669"/>
    <property type="project" value="InterPro"/>
</dbReference>
<evidence type="ECO:0000256" key="5">
    <source>
        <dbReference type="ARBA" id="ARBA00022777"/>
    </source>
</evidence>
<keyword evidence="5 12" id="KW-0418">Kinase</keyword>
<keyword evidence="9" id="KW-1133">Transmembrane helix</keyword>
<keyword evidence="13" id="KW-1185">Reference proteome</keyword>
<comment type="caution">
    <text evidence="12">The sequence shown here is derived from an EMBL/GenBank/DDBJ whole genome shotgun (WGS) entry which is preliminary data.</text>
</comment>
<organism evidence="12 13">
    <name type="scientific">Gellertiella hungarica</name>
    <dbReference type="NCBI Taxonomy" id="1572859"/>
    <lineage>
        <taxon>Bacteria</taxon>
        <taxon>Pseudomonadati</taxon>
        <taxon>Pseudomonadota</taxon>
        <taxon>Alphaproteobacteria</taxon>
        <taxon>Hyphomicrobiales</taxon>
        <taxon>Rhizobiaceae</taxon>
        <taxon>Gellertiella</taxon>
    </lineage>
</organism>
<dbReference type="EC" id="2.7.13.3" evidence="2"/>